<dbReference type="Proteomes" id="UP001519924">
    <property type="component" value="Unassembled WGS sequence"/>
</dbReference>
<dbReference type="RefSeq" id="WP_220117634.1">
    <property type="nucleotide sequence ID" value="NZ_JAHZUY010000024.1"/>
</dbReference>
<comment type="caution">
    <text evidence="2">The sequence shown here is derived from an EMBL/GenBank/DDBJ whole genome shotgun (WGS) entry which is preliminary data.</text>
</comment>
<gene>
    <name evidence="2" type="ORF">K1J50_10315</name>
</gene>
<accession>A0ABS7F2Q4</accession>
<feature type="transmembrane region" description="Helical" evidence="1">
    <location>
        <begin position="45"/>
        <end position="68"/>
    </location>
</feature>
<evidence type="ECO:0000313" key="2">
    <source>
        <dbReference type="EMBL" id="MBW8269882.1"/>
    </source>
</evidence>
<feature type="transmembrane region" description="Helical" evidence="1">
    <location>
        <begin position="80"/>
        <end position="97"/>
    </location>
</feature>
<dbReference type="EMBL" id="JAHZUY010000024">
    <property type="protein sequence ID" value="MBW8269882.1"/>
    <property type="molecule type" value="Genomic_DNA"/>
</dbReference>
<evidence type="ECO:0000313" key="3">
    <source>
        <dbReference type="Proteomes" id="UP001519924"/>
    </source>
</evidence>
<keyword evidence="1" id="KW-0812">Transmembrane</keyword>
<proteinExistence type="predicted"/>
<keyword evidence="1" id="KW-1133">Transmembrane helix</keyword>
<name>A0ABS7F2Q4_9PROT</name>
<organism evidence="2 3">
    <name type="scientific">Caldovatus aquaticus</name>
    <dbReference type="NCBI Taxonomy" id="2865671"/>
    <lineage>
        <taxon>Bacteria</taxon>
        <taxon>Pseudomonadati</taxon>
        <taxon>Pseudomonadota</taxon>
        <taxon>Alphaproteobacteria</taxon>
        <taxon>Acetobacterales</taxon>
        <taxon>Roseomonadaceae</taxon>
        <taxon>Caldovatus</taxon>
    </lineage>
</organism>
<evidence type="ECO:0000256" key="1">
    <source>
        <dbReference type="SAM" id="Phobius"/>
    </source>
</evidence>
<keyword evidence="1" id="KW-0472">Membrane</keyword>
<reference evidence="2 3" key="1">
    <citation type="submission" date="2021-08" db="EMBL/GenBank/DDBJ databases">
        <title>Caldovatus sediminis gen. nov., sp. nov., a moderately thermophilic bacterium isolated from a hot spring.</title>
        <authorList>
            <person name="Hu C.-J."/>
            <person name="Li W.-J."/>
            <person name="Xian W.-D."/>
        </authorList>
    </citation>
    <scope>NUCLEOTIDE SEQUENCE [LARGE SCALE GENOMIC DNA]</scope>
    <source>
        <strain evidence="2 3">SYSU G05006</strain>
    </source>
</reference>
<sequence length="99" mass="9896">MTPQTLFTLTVAASLANGLVSPALGLAFVLHPLWLPAIVPATPEIVLYGASLIVATGTLLLSAVPAALAERLGVSGEAALRIWLAGASALTALGVLARA</sequence>
<protein>
    <recommendedName>
        <fullName evidence="4">MFS transporter</fullName>
    </recommendedName>
</protein>
<keyword evidence="3" id="KW-1185">Reference proteome</keyword>
<evidence type="ECO:0008006" key="4">
    <source>
        <dbReference type="Google" id="ProtNLM"/>
    </source>
</evidence>